<evidence type="ECO:0000313" key="2">
    <source>
        <dbReference type="Proteomes" id="UP001153365"/>
    </source>
</evidence>
<name>A0AAV0BSX3_PHAPC</name>
<gene>
    <name evidence="1" type="ORF">PPACK8108_LOCUS24899</name>
</gene>
<reference evidence="1" key="1">
    <citation type="submission" date="2022-06" db="EMBL/GenBank/DDBJ databases">
        <authorList>
            <consortium name="SYNGENTA / RWTH Aachen University"/>
        </authorList>
    </citation>
    <scope>NUCLEOTIDE SEQUENCE</scope>
</reference>
<keyword evidence="2" id="KW-1185">Reference proteome</keyword>
<proteinExistence type="predicted"/>
<dbReference type="EMBL" id="CALTRL010006128">
    <property type="protein sequence ID" value="CAH7689763.1"/>
    <property type="molecule type" value="Genomic_DNA"/>
</dbReference>
<organism evidence="1 2">
    <name type="scientific">Phakopsora pachyrhizi</name>
    <name type="common">Asian soybean rust disease fungus</name>
    <dbReference type="NCBI Taxonomy" id="170000"/>
    <lineage>
        <taxon>Eukaryota</taxon>
        <taxon>Fungi</taxon>
        <taxon>Dikarya</taxon>
        <taxon>Basidiomycota</taxon>
        <taxon>Pucciniomycotina</taxon>
        <taxon>Pucciniomycetes</taxon>
        <taxon>Pucciniales</taxon>
        <taxon>Phakopsoraceae</taxon>
        <taxon>Phakopsora</taxon>
    </lineage>
</organism>
<accession>A0AAV0BSX3</accession>
<protein>
    <submittedName>
        <fullName evidence="1">Uncharacterized protein</fullName>
    </submittedName>
</protein>
<comment type="caution">
    <text evidence="1">The sequence shown here is derived from an EMBL/GenBank/DDBJ whole genome shotgun (WGS) entry which is preliminary data.</text>
</comment>
<sequence>MERSYPPLTTSNIFIDCLRPPLDNPTEYQVPSTSVNQDDLNPNLRLVSSSANSNTIQPSHTSQSVNFFPLASCNGFIKASVINDGFTFVLGWLSLVKSGCHPPFQFHFTEKITPSPFITVDELENSLVILLPTNAYLLYPIKFTAPHLFYSEMFEED</sequence>
<dbReference type="AlphaFoldDB" id="A0AAV0BSX3"/>
<dbReference type="Proteomes" id="UP001153365">
    <property type="component" value="Unassembled WGS sequence"/>
</dbReference>
<evidence type="ECO:0000313" key="1">
    <source>
        <dbReference type="EMBL" id="CAH7689763.1"/>
    </source>
</evidence>